<dbReference type="PANTHER" id="PTHR10138:SF0">
    <property type="entry name" value="TRYPTOPHAN 2,3-DIOXYGENASE"/>
    <property type="match status" value="1"/>
</dbReference>
<evidence type="ECO:0000313" key="1">
    <source>
        <dbReference type="EMBL" id="QUV95272.1"/>
    </source>
</evidence>
<dbReference type="InterPro" id="IPR037217">
    <property type="entry name" value="Trp/Indoleamine_2_3_dOase-like"/>
</dbReference>
<dbReference type="Pfam" id="PF03301">
    <property type="entry name" value="Trp_dioxygenase"/>
    <property type="match status" value="1"/>
</dbReference>
<dbReference type="InterPro" id="IPR004981">
    <property type="entry name" value="Trp_2_3_dOase"/>
</dbReference>
<dbReference type="RefSeq" id="WP_211423506.1">
    <property type="nucleotide sequence ID" value="NZ_CP072643.1"/>
</dbReference>
<dbReference type="SUPFAM" id="SSF140959">
    <property type="entry name" value="Indolic compounds 2,3-dioxygenase-like"/>
    <property type="match status" value="1"/>
</dbReference>
<dbReference type="Proteomes" id="UP000677668">
    <property type="component" value="Chromosome 2"/>
</dbReference>
<dbReference type="EMBL" id="CP072643">
    <property type="protein sequence ID" value="QUV95272.1"/>
    <property type="molecule type" value="Genomic_DNA"/>
</dbReference>
<evidence type="ECO:0000313" key="2">
    <source>
        <dbReference type="Proteomes" id="UP000677668"/>
    </source>
</evidence>
<protein>
    <recommendedName>
        <fullName evidence="3">Tryptophan 2,3-dioxygenase</fullName>
    </recommendedName>
</protein>
<dbReference type="PANTHER" id="PTHR10138">
    <property type="entry name" value="TRYPTOPHAN 2,3-DIOXYGENASE"/>
    <property type="match status" value="1"/>
</dbReference>
<gene>
    <name evidence="1" type="ORF">J8C05_14760</name>
</gene>
<evidence type="ECO:0008006" key="3">
    <source>
        <dbReference type="Google" id="ProtNLM"/>
    </source>
</evidence>
<dbReference type="Gene3D" id="1.20.58.480">
    <property type="match status" value="1"/>
</dbReference>
<proteinExistence type="predicted"/>
<reference evidence="1 2" key="1">
    <citation type="submission" date="2021-03" db="EMBL/GenBank/DDBJ databases">
        <title>Genomic and phenotypic characterization of Chloracidobacterium isolates provides evidence for multiple species.</title>
        <authorList>
            <person name="Saini M.K."/>
            <person name="Costas A.M.G."/>
            <person name="Tank M."/>
            <person name="Bryant D.A."/>
        </authorList>
    </citation>
    <scope>NUCLEOTIDE SEQUENCE [LARGE SCALE GENOMIC DNA]</scope>
    <source>
        <strain evidence="1 2">N</strain>
    </source>
</reference>
<sequence>MTSTPLTYWDYVKLDTIQALQSGRQTDCYDEVMFIAVHQHFEFWFAQVIRDLREIIRRFRLTPPEVASGTALLHRCNVEFALATRGFEVMKTLTRESFLAFRGALQHTSGLQSVQLTVIELLVGRTAEQLYHHLIAGPGMRDFLAQYGGPDGLLAQVLREVGQTGNLRQNYDRLAPTTAPDQLLALERELVTLDRQLLDWRRHHAETAARVLGRDFSESAGTVGNTHSCRDNLDIGKRHTRRYFADLEAKLASSSTPEMPSQETTP</sequence>
<organism evidence="1 2">
    <name type="scientific">Chloracidobacterium sp. N</name>
    <dbReference type="NCBI Taxonomy" id="2821540"/>
    <lineage>
        <taxon>Bacteria</taxon>
        <taxon>Pseudomonadati</taxon>
        <taxon>Acidobacteriota</taxon>
        <taxon>Terriglobia</taxon>
        <taxon>Terriglobales</taxon>
        <taxon>Acidobacteriaceae</taxon>
        <taxon>Chloracidobacterium</taxon>
        <taxon>Chloracidobacterium aggregatum</taxon>
    </lineage>
</organism>
<keyword evidence="2" id="KW-1185">Reference proteome</keyword>
<name>A0ABX8B599_9BACT</name>
<accession>A0ABX8B599</accession>